<gene>
    <name evidence="1" type="ORF">KDA_20590</name>
</gene>
<reference evidence="2" key="1">
    <citation type="submission" date="2018-12" db="EMBL/GenBank/DDBJ databases">
        <title>Tengunoibacter tsumagoiensis gen. nov., sp. nov., Dictyobacter kobayashii sp. nov., D. alpinus sp. nov., and D. joshuensis sp. nov. and description of Dictyobacteraceae fam. nov. within the order Ktedonobacterales isolated from Tengu-no-mugimeshi.</title>
        <authorList>
            <person name="Wang C.M."/>
            <person name="Zheng Y."/>
            <person name="Sakai Y."/>
            <person name="Toyoda A."/>
            <person name="Minakuchi Y."/>
            <person name="Abe K."/>
            <person name="Yokota A."/>
            <person name="Yabe S."/>
        </authorList>
    </citation>
    <scope>NUCLEOTIDE SEQUENCE [LARGE SCALE GENOMIC DNA]</scope>
    <source>
        <strain evidence="2">Uno16</strain>
    </source>
</reference>
<comment type="caution">
    <text evidence="1">The sequence shown here is derived from an EMBL/GenBank/DDBJ whole genome shotgun (WGS) entry which is preliminary data.</text>
</comment>
<dbReference type="Proteomes" id="UP000287171">
    <property type="component" value="Unassembled WGS sequence"/>
</dbReference>
<keyword evidence="2" id="KW-1185">Reference proteome</keyword>
<evidence type="ECO:0000313" key="2">
    <source>
        <dbReference type="Proteomes" id="UP000287171"/>
    </source>
</evidence>
<name>A0A402B5G0_9CHLR</name>
<sequence>MPRRREHNIQMFFLAMAQNNVDNAFYSKNVAPLPYAKRHSLLHKKCTEDDEDCQLYFIR</sequence>
<dbReference type="EMBL" id="BIFT01000001">
    <property type="protein sequence ID" value="GCE26575.1"/>
    <property type="molecule type" value="Genomic_DNA"/>
</dbReference>
<proteinExistence type="predicted"/>
<protein>
    <submittedName>
        <fullName evidence="1">Uncharacterized protein</fullName>
    </submittedName>
</protein>
<dbReference type="AlphaFoldDB" id="A0A402B5G0"/>
<organism evidence="1 2">
    <name type="scientific">Dictyobacter alpinus</name>
    <dbReference type="NCBI Taxonomy" id="2014873"/>
    <lineage>
        <taxon>Bacteria</taxon>
        <taxon>Bacillati</taxon>
        <taxon>Chloroflexota</taxon>
        <taxon>Ktedonobacteria</taxon>
        <taxon>Ktedonobacterales</taxon>
        <taxon>Dictyobacteraceae</taxon>
        <taxon>Dictyobacter</taxon>
    </lineage>
</organism>
<accession>A0A402B5G0</accession>
<evidence type="ECO:0000313" key="1">
    <source>
        <dbReference type="EMBL" id="GCE26575.1"/>
    </source>
</evidence>